<evidence type="ECO:0000313" key="4">
    <source>
        <dbReference type="Proteomes" id="UP000292082"/>
    </source>
</evidence>
<protein>
    <submittedName>
        <fullName evidence="3">Uncharacterized protein</fullName>
    </submittedName>
</protein>
<keyword evidence="2" id="KW-0812">Transmembrane</keyword>
<dbReference type="AlphaFoldDB" id="A0A4Q9NR43"/>
<name>A0A4Q9NR43_9APHY</name>
<dbReference type="EMBL" id="ML145188">
    <property type="protein sequence ID" value="TBU54455.1"/>
    <property type="molecule type" value="Genomic_DNA"/>
</dbReference>
<keyword evidence="2" id="KW-0472">Membrane</keyword>
<sequence>MNQLPGPRGITHDRLQRCNYLSLLRSHVAAHPSPSKGVIAHHLTIFVLVAPFNEPAILGSHFSYLLTAVNEIVMAPLASNSLSSDAPQGEASGLSQAEIVRIVVAIVLFATVLLVLWLFWSSRYRCCAERCKHATSPSVSNGAVSPWRVTRGGTTHPTASLPRFARHAGDVLHDKASLEEVRFPVASRRAQPTAMLGSHNRRSSEASSNSRVGLLRSPSSSPSSPKPAFLGNRVTAMLRA</sequence>
<reference evidence="3 4" key="1">
    <citation type="submission" date="2019-01" db="EMBL/GenBank/DDBJ databases">
        <title>Draft genome sequences of three monokaryotic isolates of the white-rot basidiomycete fungus Dichomitus squalens.</title>
        <authorList>
            <consortium name="DOE Joint Genome Institute"/>
            <person name="Lopez S.C."/>
            <person name="Andreopoulos B."/>
            <person name="Pangilinan J."/>
            <person name="Lipzen A."/>
            <person name="Riley R."/>
            <person name="Ahrendt S."/>
            <person name="Ng V."/>
            <person name="Barry K."/>
            <person name="Daum C."/>
            <person name="Grigoriev I.V."/>
            <person name="Hilden K.S."/>
            <person name="Makela M.R."/>
            <person name="de Vries R.P."/>
        </authorList>
    </citation>
    <scope>NUCLEOTIDE SEQUENCE [LARGE SCALE GENOMIC DNA]</scope>
    <source>
        <strain evidence="3 4">CBS 464.89</strain>
    </source>
</reference>
<evidence type="ECO:0000256" key="2">
    <source>
        <dbReference type="SAM" id="Phobius"/>
    </source>
</evidence>
<keyword evidence="2" id="KW-1133">Transmembrane helix</keyword>
<organism evidence="3 4">
    <name type="scientific">Dichomitus squalens</name>
    <dbReference type="NCBI Taxonomy" id="114155"/>
    <lineage>
        <taxon>Eukaryota</taxon>
        <taxon>Fungi</taxon>
        <taxon>Dikarya</taxon>
        <taxon>Basidiomycota</taxon>
        <taxon>Agaricomycotina</taxon>
        <taxon>Agaricomycetes</taxon>
        <taxon>Polyporales</taxon>
        <taxon>Polyporaceae</taxon>
        <taxon>Dichomitus</taxon>
    </lineage>
</organism>
<keyword evidence="4" id="KW-1185">Reference proteome</keyword>
<gene>
    <name evidence="3" type="ORF">BD310DRAFT_935812</name>
</gene>
<feature type="compositionally biased region" description="Low complexity" evidence="1">
    <location>
        <begin position="205"/>
        <end position="223"/>
    </location>
</feature>
<proteinExistence type="predicted"/>
<feature type="transmembrane region" description="Helical" evidence="2">
    <location>
        <begin position="99"/>
        <end position="120"/>
    </location>
</feature>
<accession>A0A4Q9NR43</accession>
<feature type="region of interest" description="Disordered" evidence="1">
    <location>
        <begin position="189"/>
        <end position="235"/>
    </location>
</feature>
<dbReference type="Proteomes" id="UP000292082">
    <property type="component" value="Unassembled WGS sequence"/>
</dbReference>
<evidence type="ECO:0000256" key="1">
    <source>
        <dbReference type="SAM" id="MobiDB-lite"/>
    </source>
</evidence>
<evidence type="ECO:0000313" key="3">
    <source>
        <dbReference type="EMBL" id="TBU54455.1"/>
    </source>
</evidence>